<keyword evidence="3" id="KW-1185">Reference proteome</keyword>
<proteinExistence type="predicted"/>
<dbReference type="EMBL" id="JACXVP010000010">
    <property type="protein sequence ID" value="KAG5582837.1"/>
    <property type="molecule type" value="Genomic_DNA"/>
</dbReference>
<feature type="transmembrane region" description="Helical" evidence="1">
    <location>
        <begin position="98"/>
        <end position="119"/>
    </location>
</feature>
<dbReference type="Proteomes" id="UP000824120">
    <property type="component" value="Chromosome 10"/>
</dbReference>
<accession>A0A9J5X5Z0</accession>
<keyword evidence="1" id="KW-0472">Membrane</keyword>
<sequence length="155" mass="17727">MFSTNYSVSSKSRSYFITNANSTQTQSSLSSSYWISYTKTQFPGWSDCEMTKGGCLFPVCLIFLMAFMSEFCSMYSFSTKKQQRGLKVLLQESGFHGLRMFMTYLVVVFIATTDFRFFLVAVVGHAAGRFVCKVYQFHNDQEMSIELPSELVIKL</sequence>
<evidence type="ECO:0000313" key="2">
    <source>
        <dbReference type="EMBL" id="KAG5582837.1"/>
    </source>
</evidence>
<gene>
    <name evidence="2" type="ORF">H5410_053464</name>
</gene>
<name>A0A9J5X5Z0_SOLCO</name>
<dbReference type="AlphaFoldDB" id="A0A9J5X5Z0"/>
<evidence type="ECO:0008006" key="4">
    <source>
        <dbReference type="Google" id="ProtNLM"/>
    </source>
</evidence>
<organism evidence="2 3">
    <name type="scientific">Solanum commersonii</name>
    <name type="common">Commerson's wild potato</name>
    <name type="synonym">Commerson's nightshade</name>
    <dbReference type="NCBI Taxonomy" id="4109"/>
    <lineage>
        <taxon>Eukaryota</taxon>
        <taxon>Viridiplantae</taxon>
        <taxon>Streptophyta</taxon>
        <taxon>Embryophyta</taxon>
        <taxon>Tracheophyta</taxon>
        <taxon>Spermatophyta</taxon>
        <taxon>Magnoliopsida</taxon>
        <taxon>eudicotyledons</taxon>
        <taxon>Gunneridae</taxon>
        <taxon>Pentapetalae</taxon>
        <taxon>asterids</taxon>
        <taxon>lamiids</taxon>
        <taxon>Solanales</taxon>
        <taxon>Solanaceae</taxon>
        <taxon>Solanoideae</taxon>
        <taxon>Solaneae</taxon>
        <taxon>Solanum</taxon>
    </lineage>
</organism>
<evidence type="ECO:0000256" key="1">
    <source>
        <dbReference type="SAM" id="Phobius"/>
    </source>
</evidence>
<reference evidence="2 3" key="1">
    <citation type="submission" date="2020-09" db="EMBL/GenBank/DDBJ databases">
        <title>De no assembly of potato wild relative species, Solanum commersonii.</title>
        <authorList>
            <person name="Cho K."/>
        </authorList>
    </citation>
    <scope>NUCLEOTIDE SEQUENCE [LARGE SCALE GENOMIC DNA]</scope>
    <source>
        <strain evidence="2">LZ3.2</strain>
        <tissue evidence="2">Leaf</tissue>
    </source>
</reference>
<comment type="caution">
    <text evidence="2">The sequence shown here is derived from an EMBL/GenBank/DDBJ whole genome shotgun (WGS) entry which is preliminary data.</text>
</comment>
<keyword evidence="1" id="KW-0812">Transmembrane</keyword>
<keyword evidence="1" id="KW-1133">Transmembrane helix</keyword>
<protein>
    <recommendedName>
        <fullName evidence="4">Copper transporter</fullName>
    </recommendedName>
</protein>
<feature type="transmembrane region" description="Helical" evidence="1">
    <location>
        <begin position="56"/>
        <end position="77"/>
    </location>
</feature>
<dbReference type="OrthoDB" id="1294733at2759"/>
<evidence type="ECO:0000313" key="3">
    <source>
        <dbReference type="Proteomes" id="UP000824120"/>
    </source>
</evidence>